<dbReference type="SUPFAM" id="SSF52980">
    <property type="entry name" value="Restriction endonuclease-like"/>
    <property type="match status" value="1"/>
</dbReference>
<evidence type="ECO:0000256" key="2">
    <source>
        <dbReference type="SAM" id="MobiDB-lite"/>
    </source>
</evidence>
<dbReference type="GO" id="GO:0003676">
    <property type="term" value="F:nucleic acid binding"/>
    <property type="evidence" value="ECO:0007669"/>
    <property type="project" value="InterPro"/>
</dbReference>
<dbReference type="InterPro" id="IPR011335">
    <property type="entry name" value="Restrct_endonuc-II-like"/>
</dbReference>
<protein>
    <submittedName>
        <fullName evidence="3">Uncharacterized protein</fullName>
    </submittedName>
</protein>
<gene>
    <name evidence="3" type="ORF">Pla163_23440</name>
</gene>
<proteinExistence type="inferred from homology"/>
<dbReference type="InterPro" id="IPR003509">
    <property type="entry name" value="UPF0102_YraN-like"/>
</dbReference>
<reference evidence="3 4" key="1">
    <citation type="submission" date="2019-02" db="EMBL/GenBank/DDBJ databases">
        <title>Deep-cultivation of Planctomycetes and their phenomic and genomic characterization uncovers novel biology.</title>
        <authorList>
            <person name="Wiegand S."/>
            <person name="Jogler M."/>
            <person name="Boedeker C."/>
            <person name="Pinto D."/>
            <person name="Vollmers J."/>
            <person name="Rivas-Marin E."/>
            <person name="Kohn T."/>
            <person name="Peeters S.H."/>
            <person name="Heuer A."/>
            <person name="Rast P."/>
            <person name="Oberbeckmann S."/>
            <person name="Bunk B."/>
            <person name="Jeske O."/>
            <person name="Meyerdierks A."/>
            <person name="Storesund J.E."/>
            <person name="Kallscheuer N."/>
            <person name="Luecker S."/>
            <person name="Lage O.M."/>
            <person name="Pohl T."/>
            <person name="Merkel B.J."/>
            <person name="Hornburger P."/>
            <person name="Mueller R.-W."/>
            <person name="Bruemmer F."/>
            <person name="Labrenz M."/>
            <person name="Spormann A.M."/>
            <person name="Op den Camp H."/>
            <person name="Overmann J."/>
            <person name="Amann R."/>
            <person name="Jetten M.S.M."/>
            <person name="Mascher T."/>
            <person name="Medema M.H."/>
            <person name="Devos D.P."/>
            <person name="Kaster A.-K."/>
            <person name="Ovreas L."/>
            <person name="Rohde M."/>
            <person name="Galperin M.Y."/>
            <person name="Jogler C."/>
        </authorList>
    </citation>
    <scope>NUCLEOTIDE SEQUENCE [LARGE SCALE GENOMIC DNA]</scope>
    <source>
        <strain evidence="3 4">Pla163</strain>
    </source>
</reference>
<feature type="region of interest" description="Disordered" evidence="2">
    <location>
        <begin position="193"/>
        <end position="213"/>
    </location>
</feature>
<dbReference type="Pfam" id="PF02021">
    <property type="entry name" value="UPF0102"/>
    <property type="match status" value="1"/>
</dbReference>
<keyword evidence="4" id="KW-1185">Reference proteome</keyword>
<organism evidence="3 4">
    <name type="scientific">Rohdeia mirabilis</name>
    <dbReference type="NCBI Taxonomy" id="2528008"/>
    <lineage>
        <taxon>Bacteria</taxon>
        <taxon>Pseudomonadati</taxon>
        <taxon>Planctomycetota</taxon>
        <taxon>Planctomycetia</taxon>
        <taxon>Planctomycetia incertae sedis</taxon>
        <taxon>Rohdeia</taxon>
    </lineage>
</organism>
<dbReference type="PANTHER" id="PTHR34039">
    <property type="entry name" value="UPF0102 PROTEIN YRAN"/>
    <property type="match status" value="1"/>
</dbReference>
<dbReference type="InterPro" id="IPR011856">
    <property type="entry name" value="tRNA_endonuc-like_dom_sf"/>
</dbReference>
<dbReference type="PANTHER" id="PTHR34039:SF1">
    <property type="entry name" value="UPF0102 PROTEIN YRAN"/>
    <property type="match status" value="1"/>
</dbReference>
<sequence length="213" mass="23908">MSNAARRRVRSALARRRRERRAAPTRPSEPATPRPSRDSNGTGSAARLARARTRSWRWVPAALLPLWLRTTEPRQVDLGPLGERLAARLLARTGHRILARNVRIGGVEVDVLARSNRTLVLCEVKASRSRLDLPLGARRFRPADRVGPARLERLVTAARGLARSSGSAARVDLIEVWIKGPRRQLEYGWRRAERGPTEAPDTVERAWEELPPP</sequence>
<dbReference type="RefSeq" id="WP_419185834.1">
    <property type="nucleotide sequence ID" value="NZ_CP036290.1"/>
</dbReference>
<dbReference type="Proteomes" id="UP000319342">
    <property type="component" value="Chromosome"/>
</dbReference>
<dbReference type="Gene3D" id="3.40.1350.10">
    <property type="match status" value="1"/>
</dbReference>
<evidence type="ECO:0000313" key="4">
    <source>
        <dbReference type="Proteomes" id="UP000319342"/>
    </source>
</evidence>
<dbReference type="AlphaFoldDB" id="A0A518D147"/>
<evidence type="ECO:0000313" key="3">
    <source>
        <dbReference type="EMBL" id="QDU85216.1"/>
    </source>
</evidence>
<feature type="region of interest" description="Disordered" evidence="2">
    <location>
        <begin position="1"/>
        <end position="46"/>
    </location>
</feature>
<feature type="compositionally biased region" description="Basic residues" evidence="2">
    <location>
        <begin position="1"/>
        <end position="20"/>
    </location>
</feature>
<name>A0A518D147_9BACT</name>
<evidence type="ECO:0000256" key="1">
    <source>
        <dbReference type="ARBA" id="ARBA00006738"/>
    </source>
</evidence>
<accession>A0A518D147</accession>
<comment type="similarity">
    <text evidence="1">Belongs to the UPF0102 family.</text>
</comment>
<dbReference type="EMBL" id="CP036290">
    <property type="protein sequence ID" value="QDU85216.1"/>
    <property type="molecule type" value="Genomic_DNA"/>
</dbReference>